<dbReference type="GO" id="GO:0006412">
    <property type="term" value="P:translation"/>
    <property type="evidence" value="ECO:0007669"/>
    <property type="project" value="InterPro"/>
</dbReference>
<feature type="compositionally biased region" description="Low complexity" evidence="4">
    <location>
        <begin position="24"/>
        <end position="34"/>
    </location>
</feature>
<dbReference type="InterPro" id="IPR036920">
    <property type="entry name" value="Ribosomal_uL16_sf"/>
</dbReference>
<dbReference type="SUPFAM" id="SSF54686">
    <property type="entry name" value="Ribosomal protein L16p/L10e"/>
    <property type="match status" value="1"/>
</dbReference>
<name>A0A6V2USM4_EMIHU</name>
<dbReference type="InterPro" id="IPR001197">
    <property type="entry name" value="Ribosomal_uL16_euk_arch"/>
</dbReference>
<protein>
    <submittedName>
        <fullName evidence="5">Uncharacterized protein</fullName>
    </submittedName>
</protein>
<comment type="similarity">
    <text evidence="1">Belongs to the universal ribosomal protein uL16 family.</text>
</comment>
<dbReference type="PANTHER" id="PTHR11726">
    <property type="entry name" value="60S RIBOSOMAL PROTEIN L10"/>
    <property type="match status" value="1"/>
</dbReference>
<evidence type="ECO:0000256" key="3">
    <source>
        <dbReference type="ARBA" id="ARBA00023274"/>
    </source>
</evidence>
<dbReference type="GO" id="GO:1990904">
    <property type="term" value="C:ribonucleoprotein complex"/>
    <property type="evidence" value="ECO:0007669"/>
    <property type="project" value="UniProtKB-KW"/>
</dbReference>
<evidence type="ECO:0000256" key="2">
    <source>
        <dbReference type="ARBA" id="ARBA00022980"/>
    </source>
</evidence>
<dbReference type="CDD" id="cd01433">
    <property type="entry name" value="Ribosomal_L16_L10e"/>
    <property type="match status" value="1"/>
</dbReference>
<dbReference type="GO" id="GO:0005840">
    <property type="term" value="C:ribosome"/>
    <property type="evidence" value="ECO:0007669"/>
    <property type="project" value="UniProtKB-KW"/>
</dbReference>
<reference evidence="5" key="1">
    <citation type="submission" date="2021-01" db="EMBL/GenBank/DDBJ databases">
        <authorList>
            <person name="Corre E."/>
            <person name="Pelletier E."/>
            <person name="Niang G."/>
            <person name="Scheremetjew M."/>
            <person name="Finn R."/>
            <person name="Kale V."/>
            <person name="Holt S."/>
            <person name="Cochrane G."/>
            <person name="Meng A."/>
            <person name="Brown T."/>
            <person name="Cohen L."/>
        </authorList>
    </citation>
    <scope>NUCLEOTIDE SEQUENCE</scope>
    <source>
        <strain evidence="5">379</strain>
    </source>
</reference>
<evidence type="ECO:0000256" key="1">
    <source>
        <dbReference type="ARBA" id="ARBA00008931"/>
    </source>
</evidence>
<dbReference type="InterPro" id="IPR047873">
    <property type="entry name" value="Ribosomal_uL16"/>
</dbReference>
<dbReference type="Gene3D" id="3.90.1170.10">
    <property type="entry name" value="Ribosomal protein L10e/L16"/>
    <property type="match status" value="1"/>
</dbReference>
<dbReference type="GO" id="GO:0003735">
    <property type="term" value="F:structural constituent of ribosome"/>
    <property type="evidence" value="ECO:0007669"/>
    <property type="project" value="InterPro"/>
</dbReference>
<organism evidence="5">
    <name type="scientific">Emiliania huxleyi</name>
    <name type="common">Coccolithophore</name>
    <name type="synonym">Pontosphaera huxleyi</name>
    <dbReference type="NCBI Taxonomy" id="2903"/>
    <lineage>
        <taxon>Eukaryota</taxon>
        <taxon>Haptista</taxon>
        <taxon>Haptophyta</taxon>
        <taxon>Prymnesiophyceae</taxon>
        <taxon>Isochrysidales</taxon>
        <taxon>Noelaerhabdaceae</taxon>
        <taxon>Emiliania</taxon>
    </lineage>
</organism>
<keyword evidence="2" id="KW-0689">Ribosomal protein</keyword>
<accession>A0A6V2USM4</accession>
<gene>
    <name evidence="5" type="ORF">EHUX00137_LOCUS34683</name>
</gene>
<dbReference type="NCBIfam" id="NF003239">
    <property type="entry name" value="PRK04199.1-4"/>
    <property type="match status" value="1"/>
</dbReference>
<dbReference type="AlphaFoldDB" id="A0A6V2USM4"/>
<evidence type="ECO:0000313" key="5">
    <source>
        <dbReference type="EMBL" id="CAE0577989.1"/>
    </source>
</evidence>
<dbReference type="EMBL" id="HBIR01044425">
    <property type="protein sequence ID" value="CAE0577989.1"/>
    <property type="molecule type" value="Transcribed_RNA"/>
</dbReference>
<proteinExistence type="inferred from homology"/>
<sequence>MATSTHESAAPSACSAIGTRRTSRTQSRASTAASLVRGTPPPASLPPGRRAWGIGTLPRSRCARANPARPAARARADPKIRIYDAGKKKYPVDIFPFAAHMVSVEKEQLSSEALEAARVACNKYMVKNAGKEAFHLRIRVHPWHVLRINKMLSCAGADRLQTGMRGAFGKTYGTVARVEIGQILLSVRARDVHKPQVLESLRRAKYKFPGRQRLCVSNNWGFTKLPRERYEALQAEGRLVKDGINVKVLAPKGPLDSRTLSKLPLSMLGD</sequence>
<dbReference type="InterPro" id="IPR016180">
    <property type="entry name" value="Ribosomal_uL16_dom"/>
</dbReference>
<feature type="region of interest" description="Disordered" evidence="4">
    <location>
        <begin position="1"/>
        <end position="51"/>
    </location>
</feature>
<keyword evidence="3" id="KW-0687">Ribonucleoprotein</keyword>
<evidence type="ECO:0000256" key="4">
    <source>
        <dbReference type="SAM" id="MobiDB-lite"/>
    </source>
</evidence>
<dbReference type="FunFam" id="3.90.1170.10:FF:000002">
    <property type="entry name" value="60S ribosomal protein L10"/>
    <property type="match status" value="1"/>
</dbReference>
<dbReference type="Pfam" id="PF00252">
    <property type="entry name" value="Ribosomal_L16"/>
    <property type="match status" value="1"/>
</dbReference>